<dbReference type="AlphaFoldDB" id="A0A386PUS9"/>
<evidence type="ECO:0000313" key="2">
    <source>
        <dbReference type="Proteomes" id="UP000267208"/>
    </source>
</evidence>
<dbReference type="RefSeq" id="WP_120142945.1">
    <property type="nucleotide sequence ID" value="NZ_CP031933.2"/>
</dbReference>
<gene>
    <name evidence="1" type="ORF">D1B17_08760</name>
</gene>
<evidence type="ECO:0000313" key="1">
    <source>
        <dbReference type="EMBL" id="AYE38715.1"/>
    </source>
</evidence>
<protein>
    <submittedName>
        <fullName evidence="1">Uncharacterized protein</fullName>
    </submittedName>
</protein>
<organism evidence="1 2">
    <name type="scientific">Companilactobacillus zhachilii</name>
    <dbReference type="NCBI Taxonomy" id="2304606"/>
    <lineage>
        <taxon>Bacteria</taxon>
        <taxon>Bacillati</taxon>
        <taxon>Bacillota</taxon>
        <taxon>Bacilli</taxon>
        <taxon>Lactobacillales</taxon>
        <taxon>Lactobacillaceae</taxon>
        <taxon>Companilactobacillus</taxon>
    </lineage>
</organism>
<proteinExistence type="predicted"/>
<reference evidence="2" key="1">
    <citation type="submission" date="2018-08" db="EMBL/GenBank/DDBJ databases">
        <title>Genome of Lactobacillus sp. HBUAS52074.</title>
        <authorList>
            <person name="Guo Z."/>
            <person name="Zhang Z.D."/>
        </authorList>
    </citation>
    <scope>NUCLEOTIDE SEQUENCE [LARGE SCALE GENOMIC DNA]</scope>
    <source>
        <strain evidence="2">HBUAS52074</strain>
    </source>
</reference>
<keyword evidence="2" id="KW-1185">Reference proteome</keyword>
<dbReference type="EMBL" id="CP031933">
    <property type="protein sequence ID" value="AYE38715.1"/>
    <property type="molecule type" value="Genomic_DNA"/>
</dbReference>
<name>A0A386PUS9_9LACO</name>
<dbReference type="KEGG" id="lzh:D1B17_08760"/>
<dbReference type="Proteomes" id="UP000267208">
    <property type="component" value="Chromosome"/>
</dbReference>
<accession>A0A386PUS9</accession>
<sequence>MAKNKDLKVDLNVDTRDLEIELLKMQNSVLKTQLDTQKFINSQNVTNWSQRTVKQSREEFLNRVATAFKETYGYPIESMQLSVRTERGTDINTEKTFFVEINTRETEQWQHYTN</sequence>